<evidence type="ECO:0000313" key="3">
    <source>
        <dbReference type="Proteomes" id="UP000450000"/>
    </source>
</evidence>
<dbReference type="OrthoDB" id="4497239at2"/>
<keyword evidence="3" id="KW-1185">Reference proteome</keyword>
<dbReference type="EMBL" id="WBOF01000001">
    <property type="protein sequence ID" value="MQS14911.1"/>
    <property type="molecule type" value="Genomic_DNA"/>
</dbReference>
<proteinExistence type="inferred from homology"/>
<evidence type="ECO:0000313" key="2">
    <source>
        <dbReference type="EMBL" id="MQS14911.1"/>
    </source>
</evidence>
<gene>
    <name evidence="2" type="ORF">F7Q99_22265</name>
</gene>
<dbReference type="Proteomes" id="UP000450000">
    <property type="component" value="Unassembled WGS sequence"/>
</dbReference>
<name>A0A6N7KU04_9ACTN</name>
<accession>A0A6N7KU04</accession>
<comment type="similarity">
    <text evidence="1">Belongs to the FPP/GGPP synthase family.</text>
</comment>
<sequence length="294" mass="31986">MRRVETRLGGLLTQERDRRVAADGYAACLVGDIGALVRVGYRIRAAVCVTGYLAAGGDPKGAEIVDAAAALELLDTSHLIRHDTRDGAVLRRGLPTLHVSHAAEHERNGWRGESRRFGEGMAVLAGDLALALADRLAVGLPQRARSVWDELRTDRVLGAYSEAARAGEYRDEPWPAECLGDCGHGCAAGWYAVEQPLLLGAALAGRRDLDPHYGELGRAVHAGWRLRGFLGGGQGFDGMARLLREVLFDQDSHDRAELLITEQLDRARAALRAAPLRADWRAELYDCLEALTRP</sequence>
<protein>
    <recommendedName>
        <fullName evidence="4">Polyprenyl synthetase family protein</fullName>
    </recommendedName>
</protein>
<organism evidence="2 3">
    <name type="scientific">Streptomyces kaniharaensis</name>
    <dbReference type="NCBI Taxonomy" id="212423"/>
    <lineage>
        <taxon>Bacteria</taxon>
        <taxon>Bacillati</taxon>
        <taxon>Actinomycetota</taxon>
        <taxon>Actinomycetes</taxon>
        <taxon>Kitasatosporales</taxon>
        <taxon>Streptomycetaceae</taxon>
        <taxon>Streptomyces</taxon>
    </lineage>
</organism>
<dbReference type="Gene3D" id="1.10.600.10">
    <property type="entry name" value="Farnesyl Diphosphate Synthase"/>
    <property type="match status" value="1"/>
</dbReference>
<comment type="caution">
    <text evidence="2">The sequence shown here is derived from an EMBL/GenBank/DDBJ whole genome shotgun (WGS) entry which is preliminary data.</text>
</comment>
<keyword evidence="1" id="KW-0808">Transferase</keyword>
<dbReference type="AlphaFoldDB" id="A0A6N7KU04"/>
<dbReference type="GO" id="GO:0004659">
    <property type="term" value="F:prenyltransferase activity"/>
    <property type="evidence" value="ECO:0007669"/>
    <property type="project" value="InterPro"/>
</dbReference>
<dbReference type="GO" id="GO:0008299">
    <property type="term" value="P:isoprenoid biosynthetic process"/>
    <property type="evidence" value="ECO:0007669"/>
    <property type="project" value="InterPro"/>
</dbReference>
<dbReference type="RefSeq" id="WP_153464153.1">
    <property type="nucleotide sequence ID" value="NZ_WBOF01000001.1"/>
</dbReference>
<dbReference type="InterPro" id="IPR008949">
    <property type="entry name" value="Isoprenoid_synthase_dom_sf"/>
</dbReference>
<evidence type="ECO:0008006" key="4">
    <source>
        <dbReference type="Google" id="ProtNLM"/>
    </source>
</evidence>
<dbReference type="InterPro" id="IPR000092">
    <property type="entry name" value="Polyprenyl_synt"/>
</dbReference>
<reference evidence="2 3" key="1">
    <citation type="submission" date="2019-09" db="EMBL/GenBank/DDBJ databases">
        <title>Genome Sequences of Streptomyces kaniharaensis ATCC 21070.</title>
        <authorList>
            <person name="Zhu W."/>
            <person name="De Crecy-Lagard V."/>
            <person name="Richards N.G."/>
        </authorList>
    </citation>
    <scope>NUCLEOTIDE SEQUENCE [LARGE SCALE GENOMIC DNA]</scope>
    <source>
        <strain evidence="2 3">SF-557</strain>
    </source>
</reference>
<evidence type="ECO:0000256" key="1">
    <source>
        <dbReference type="RuleBase" id="RU004466"/>
    </source>
</evidence>
<dbReference type="SUPFAM" id="SSF48576">
    <property type="entry name" value="Terpenoid synthases"/>
    <property type="match status" value="1"/>
</dbReference>
<dbReference type="Pfam" id="PF00348">
    <property type="entry name" value="polyprenyl_synt"/>
    <property type="match status" value="1"/>
</dbReference>